<keyword evidence="3" id="KW-1185">Reference proteome</keyword>
<proteinExistence type="predicted"/>
<dbReference type="EMBL" id="OAPG01000005">
    <property type="protein sequence ID" value="SNX83974.1"/>
    <property type="molecule type" value="Genomic_DNA"/>
</dbReference>
<dbReference type="SUPFAM" id="SSF111331">
    <property type="entry name" value="NAD kinase/diacylglycerol kinase-like"/>
    <property type="match status" value="1"/>
</dbReference>
<name>A0AAJ4XKE8_9BASI</name>
<dbReference type="InterPro" id="IPR017438">
    <property type="entry name" value="ATP-NAD_kinase_N"/>
</dbReference>
<gene>
    <name evidence="2" type="ORF">MEPE_02682</name>
</gene>
<dbReference type="PANTHER" id="PTHR12358">
    <property type="entry name" value="SPHINGOSINE KINASE"/>
    <property type="match status" value="1"/>
</dbReference>
<feature type="domain" description="DAGKc" evidence="1">
    <location>
        <begin position="1"/>
        <end position="169"/>
    </location>
</feature>
<dbReference type="InterPro" id="IPR050187">
    <property type="entry name" value="Lipid_Phosphate_FormReg"/>
</dbReference>
<dbReference type="InterPro" id="IPR016064">
    <property type="entry name" value="NAD/diacylglycerol_kinase_sf"/>
</dbReference>
<dbReference type="Gene3D" id="3.40.50.10330">
    <property type="entry name" value="Probable inorganic polyphosphate/atp-NAD kinase, domain 1"/>
    <property type="match status" value="1"/>
</dbReference>
<dbReference type="PANTHER" id="PTHR12358:SF111">
    <property type="entry name" value="CERAMIDE KINASE, ISOFORM A"/>
    <property type="match status" value="1"/>
</dbReference>
<dbReference type="AlphaFoldDB" id="A0AAJ4XKE8"/>
<dbReference type="GO" id="GO:0006672">
    <property type="term" value="P:ceramide metabolic process"/>
    <property type="evidence" value="ECO:0007669"/>
    <property type="project" value="TreeGrafter"/>
</dbReference>
<sequence>MARRIEIVVNPAAGSQLGYDVVQKHILHLLTDSGFVTNTIGIRQTRSSGDGVRVGQEIISEYLDSDHAEQGGSVQLDIIAVGGDGTTHELLNGLYLSSVSEDKDNVGDRDRKSIRDLRVRLAIVPTGTANALYAAMYTQEWSQKVQHKVATAKTIQNLEQDVVLVMLKSVRSLATSVSTDGSTTNQLHSLPLMLNTFTQGRTNQEKLVISHLVTSHALHARILHDADTPQMRAKYAGIERFKMAAQMNATRWTHGCLTLQPRRRGGGGGGGEVLRYSPESKLFEPLWIDEKSQKEVRLEGPFLYLNAMITDRLESSFIPAPLSSGFTRDGGIPVDAVDMVIIRPKRDPSLSGNEDEEKAGMQFATTRLEEITQGMYSGGTHTDLVYHDQEVMVEYYRCAGYTFVAQKDQEGLGKATLVCTDGFICKADKVHVTRWTRDVPEEARVKGVHKLDPPLVWR</sequence>
<dbReference type="PROSITE" id="PS50146">
    <property type="entry name" value="DAGK"/>
    <property type="match status" value="1"/>
</dbReference>
<organism evidence="2 3">
    <name type="scientific">Melanopsichium pennsylvanicum</name>
    <dbReference type="NCBI Taxonomy" id="63383"/>
    <lineage>
        <taxon>Eukaryota</taxon>
        <taxon>Fungi</taxon>
        <taxon>Dikarya</taxon>
        <taxon>Basidiomycota</taxon>
        <taxon>Ustilaginomycotina</taxon>
        <taxon>Ustilaginomycetes</taxon>
        <taxon>Ustilaginales</taxon>
        <taxon>Ustilaginaceae</taxon>
        <taxon>Melanopsichium</taxon>
    </lineage>
</organism>
<evidence type="ECO:0000313" key="3">
    <source>
        <dbReference type="Proteomes" id="UP001294444"/>
    </source>
</evidence>
<evidence type="ECO:0000259" key="1">
    <source>
        <dbReference type="PROSITE" id="PS50146"/>
    </source>
</evidence>
<comment type="caution">
    <text evidence="2">The sequence shown here is derived from an EMBL/GenBank/DDBJ whole genome shotgun (WGS) entry which is preliminary data.</text>
</comment>
<dbReference type="GO" id="GO:0016020">
    <property type="term" value="C:membrane"/>
    <property type="evidence" value="ECO:0007669"/>
    <property type="project" value="GOC"/>
</dbReference>
<dbReference type="InterPro" id="IPR001206">
    <property type="entry name" value="Diacylglycerol_kinase_cat_dom"/>
</dbReference>
<dbReference type="Pfam" id="PF00781">
    <property type="entry name" value="DAGK_cat"/>
    <property type="match status" value="1"/>
</dbReference>
<evidence type="ECO:0000313" key="2">
    <source>
        <dbReference type="EMBL" id="SNX83974.1"/>
    </source>
</evidence>
<accession>A0AAJ4XKE8</accession>
<reference evidence="2" key="1">
    <citation type="submission" date="2023-10" db="EMBL/GenBank/DDBJ databases">
        <authorList>
            <person name="Guldener U."/>
        </authorList>
    </citation>
    <scope>NUCLEOTIDE SEQUENCE</scope>
    <source>
        <strain evidence="2">Mp4</strain>
    </source>
</reference>
<dbReference type="Proteomes" id="UP001294444">
    <property type="component" value="Unassembled WGS sequence"/>
</dbReference>
<dbReference type="GO" id="GO:0001729">
    <property type="term" value="F:ceramide kinase activity"/>
    <property type="evidence" value="ECO:0007669"/>
    <property type="project" value="TreeGrafter"/>
</dbReference>
<protein>
    <recommendedName>
        <fullName evidence="1">DAGKc domain-containing protein</fullName>
    </recommendedName>
</protein>